<evidence type="ECO:0000256" key="1">
    <source>
        <dbReference type="SAM" id="MobiDB-lite"/>
    </source>
</evidence>
<feature type="region of interest" description="Disordered" evidence="1">
    <location>
        <begin position="226"/>
        <end position="267"/>
    </location>
</feature>
<dbReference type="EMBL" id="CAJOBC010003027">
    <property type="protein sequence ID" value="CAF3763581.1"/>
    <property type="molecule type" value="Genomic_DNA"/>
</dbReference>
<feature type="compositionally biased region" description="Polar residues" evidence="1">
    <location>
        <begin position="787"/>
        <end position="810"/>
    </location>
</feature>
<feature type="compositionally biased region" description="Low complexity" evidence="1">
    <location>
        <begin position="955"/>
        <end position="965"/>
    </location>
</feature>
<gene>
    <name evidence="2" type="ORF">GPM918_LOCUS13288</name>
    <name evidence="3" type="ORF">SRO942_LOCUS13285</name>
</gene>
<evidence type="ECO:0000313" key="2">
    <source>
        <dbReference type="EMBL" id="CAF0991725.1"/>
    </source>
</evidence>
<dbReference type="Proteomes" id="UP000663829">
    <property type="component" value="Unassembled WGS sequence"/>
</dbReference>
<dbReference type="Proteomes" id="UP000681722">
    <property type="component" value="Unassembled WGS sequence"/>
</dbReference>
<dbReference type="OrthoDB" id="10057281at2759"/>
<proteinExistence type="predicted"/>
<feature type="region of interest" description="Disordered" evidence="1">
    <location>
        <begin position="422"/>
        <end position="548"/>
    </location>
</feature>
<feature type="compositionally biased region" description="Basic and acidic residues" evidence="1">
    <location>
        <begin position="907"/>
        <end position="922"/>
    </location>
</feature>
<accession>A0A814G4P8</accession>
<feature type="compositionally biased region" description="Basic and acidic residues" evidence="1">
    <location>
        <begin position="565"/>
        <end position="584"/>
    </location>
</feature>
<organism evidence="2 4">
    <name type="scientific">Didymodactylos carnosus</name>
    <dbReference type="NCBI Taxonomy" id="1234261"/>
    <lineage>
        <taxon>Eukaryota</taxon>
        <taxon>Metazoa</taxon>
        <taxon>Spiralia</taxon>
        <taxon>Gnathifera</taxon>
        <taxon>Rotifera</taxon>
        <taxon>Eurotatoria</taxon>
        <taxon>Bdelloidea</taxon>
        <taxon>Philodinida</taxon>
        <taxon>Philodinidae</taxon>
        <taxon>Didymodactylos</taxon>
    </lineage>
</organism>
<feature type="region of interest" description="Disordered" evidence="1">
    <location>
        <begin position="947"/>
        <end position="994"/>
    </location>
</feature>
<feature type="region of interest" description="Disordered" evidence="1">
    <location>
        <begin position="323"/>
        <end position="409"/>
    </location>
</feature>
<feature type="region of interest" description="Disordered" evidence="1">
    <location>
        <begin position="562"/>
        <end position="615"/>
    </location>
</feature>
<keyword evidence="4" id="KW-1185">Reference proteome</keyword>
<feature type="compositionally biased region" description="Low complexity" evidence="1">
    <location>
        <begin position="495"/>
        <end position="530"/>
    </location>
</feature>
<feature type="region of interest" description="Disordered" evidence="1">
    <location>
        <begin position="907"/>
        <end position="934"/>
    </location>
</feature>
<feature type="region of interest" description="Disordered" evidence="1">
    <location>
        <begin position="782"/>
        <end position="810"/>
    </location>
</feature>
<feature type="compositionally biased region" description="Low complexity" evidence="1">
    <location>
        <begin position="140"/>
        <end position="160"/>
    </location>
</feature>
<feature type="compositionally biased region" description="Low complexity" evidence="1">
    <location>
        <begin position="539"/>
        <end position="548"/>
    </location>
</feature>
<evidence type="ECO:0000313" key="3">
    <source>
        <dbReference type="EMBL" id="CAF3763581.1"/>
    </source>
</evidence>
<dbReference type="InterPro" id="IPR027968">
    <property type="entry name" value="JHY"/>
</dbReference>
<dbReference type="Pfam" id="PF15261">
    <property type="entry name" value="JHY"/>
    <property type="match status" value="1"/>
</dbReference>
<comment type="caution">
    <text evidence="2">The sequence shown here is derived from an EMBL/GenBank/DDBJ whole genome shotgun (WGS) entry which is preliminary data.</text>
</comment>
<feature type="region of interest" description="Disordered" evidence="1">
    <location>
        <begin position="654"/>
        <end position="717"/>
    </location>
</feature>
<sequence length="1138" mass="131324">MGTMDHMIIDNKDLANKYFSNSTFDEFSDEFRYEKRGQKSNNNSNNNYLTVNKDDGSYAQNGRRVYLESPSLAKEEEDMYRYVPSRLSEVPPATETGENLIDSLDFELDLMGANNNVQIPMQYRTKTQVPKQPDLLTQFPSTLTRSPTSRRPNPRQDPLLGPLLAELDALSSQQQSIYKNPQVYENSLNNGFQSTFSTTQTRGVHPTRNATDGVVEQELYDSLDQNHQHYPKSTPFPAPNLNSKPVNIDNLARQEPPPPPPQQQQRIPYLDNNNYVYQPQQNFSSNMNGTDIFMPSSFSTSSNYNSDPFLSNFGTTVNFGNIGGVSTDDQRSTRNQIGQNHMTRRPPQQDPSLFDQNPHERMSSPNFTNSNEPRRHHNGMLPNINVLPQQQQQHDPRMAYRQPTNENVDPFSEYHEMFTEKQSMGYTQPPPRIPLNQQQPLGPIERNNPPVNQIHSRHHQQQQPRPPNSNDMFFTDSNGGDDQDFMNNTHPPPQQQHQQQQQQQHQQQQHQQQQQQQHQQQQHQQHQQQQRYSNEPVTARTQDNTQNDQQRQAIWDELQKTNQKVQEKNAKKRESANKRNEFRKGYSNVGGSGVRQAPSYNSQQSSAQSKTSPTNNYIEQNIDMIKNKENFFYRYPAKKYENLYSKRKDLAGIGDNEQLSNRNRLASDPPHHKNQTNGENRNAVATYNNSQHRPSLPITINLNPNDNPNNKMQSGKLPASVTIPLDSSVKRDGDHISVNIDLRLVDLQNLKQSTDQQQYSQKPDWSGLDPLDRHIRKLEESIDKSLPATNPSLNRSSTIPGTSGNFASRSMKNNDFSYSKHNGGYSPPNGYYNYSDKGKEEDSYLAKMQHLHKKNGFKAYTVRDYQQFKKNFGFGSGYLGFDFDNSSYKEKSDKMNKTKEYAQQIEERNKKKLADAPRRTLSDTRSPTEASKTQRALAYARLATRHVKPANSGISTHSSPSPVTVSDERRRPTDIPLPPKKVKQFRFTQQETNDDDQFIERLALRHDQEKQKVQGILNSNKNTKRVFLNDDINNDIERLAQDRAEQRRSPQRHPPQQQQQIPTNRKPVRLDKPLLLDSNNPRYVDSSQQQIRIHNNYDDDIDQLAVRHNDEKVLMDAIRQELSERPLDENEELIIVEQ</sequence>
<feature type="region of interest" description="Disordered" evidence="1">
    <location>
        <begin position="127"/>
        <end position="160"/>
    </location>
</feature>
<feature type="compositionally biased region" description="Low complexity" evidence="1">
    <location>
        <begin position="701"/>
        <end position="710"/>
    </location>
</feature>
<feature type="compositionally biased region" description="Polar residues" evidence="1">
    <location>
        <begin position="1077"/>
        <end position="1087"/>
    </location>
</feature>
<dbReference type="GO" id="GO:0035082">
    <property type="term" value="P:axoneme assembly"/>
    <property type="evidence" value="ECO:0007669"/>
    <property type="project" value="TreeGrafter"/>
</dbReference>
<evidence type="ECO:0000313" key="4">
    <source>
        <dbReference type="Proteomes" id="UP000663829"/>
    </source>
</evidence>
<feature type="compositionally biased region" description="Polar residues" evidence="1">
    <location>
        <begin position="923"/>
        <end position="934"/>
    </location>
</feature>
<reference evidence="2" key="1">
    <citation type="submission" date="2021-02" db="EMBL/GenBank/DDBJ databases">
        <authorList>
            <person name="Nowell W R."/>
        </authorList>
    </citation>
    <scope>NUCLEOTIDE SEQUENCE</scope>
</reference>
<feature type="region of interest" description="Disordered" evidence="1">
    <location>
        <begin position="35"/>
        <end position="56"/>
    </location>
</feature>
<dbReference type="PANTHER" id="PTHR14726:SF1">
    <property type="entry name" value="JHY PROTEIN HOMOLOG"/>
    <property type="match status" value="1"/>
</dbReference>
<name>A0A814G4P8_9BILA</name>
<feature type="compositionally biased region" description="Polar residues" evidence="1">
    <location>
        <begin position="598"/>
        <end position="615"/>
    </location>
</feature>
<dbReference type="EMBL" id="CAJNOQ010003028">
    <property type="protein sequence ID" value="CAF0991725.1"/>
    <property type="molecule type" value="Genomic_DNA"/>
</dbReference>
<feature type="compositionally biased region" description="Polar residues" evidence="1">
    <location>
        <begin position="675"/>
        <end position="693"/>
    </location>
</feature>
<dbReference type="AlphaFoldDB" id="A0A814G4P8"/>
<dbReference type="PANTHER" id="PTHR14726">
    <property type="entry name" value="JHY PROTEIN HOMOLOG"/>
    <property type="match status" value="1"/>
</dbReference>
<feature type="region of interest" description="Disordered" evidence="1">
    <location>
        <begin position="1043"/>
        <end position="1087"/>
    </location>
</feature>
<protein>
    <submittedName>
        <fullName evidence="2">Uncharacterized protein</fullName>
    </submittedName>
</protein>